<keyword evidence="2" id="KW-1185">Reference proteome</keyword>
<evidence type="ECO:0000313" key="1">
    <source>
        <dbReference type="EMBL" id="GGB57942.1"/>
    </source>
</evidence>
<organism evidence="1 2">
    <name type="scientific">Henriciella pelagia</name>
    <dbReference type="NCBI Taxonomy" id="1977912"/>
    <lineage>
        <taxon>Bacteria</taxon>
        <taxon>Pseudomonadati</taxon>
        <taxon>Pseudomonadota</taxon>
        <taxon>Alphaproteobacteria</taxon>
        <taxon>Hyphomonadales</taxon>
        <taxon>Hyphomonadaceae</taxon>
        <taxon>Henriciella</taxon>
    </lineage>
</organism>
<dbReference type="Proteomes" id="UP000628854">
    <property type="component" value="Unassembled WGS sequence"/>
</dbReference>
<reference evidence="2" key="1">
    <citation type="journal article" date="2019" name="Int. J. Syst. Evol. Microbiol.">
        <title>The Global Catalogue of Microorganisms (GCM) 10K type strain sequencing project: providing services to taxonomists for standard genome sequencing and annotation.</title>
        <authorList>
            <consortium name="The Broad Institute Genomics Platform"/>
            <consortium name="The Broad Institute Genome Sequencing Center for Infectious Disease"/>
            <person name="Wu L."/>
            <person name="Ma J."/>
        </authorList>
    </citation>
    <scope>NUCLEOTIDE SEQUENCE [LARGE SCALE GENOMIC DNA]</scope>
    <source>
        <strain evidence="2">CGMCC 1.15928</strain>
    </source>
</reference>
<name>A0ABQ1J4T1_9PROT</name>
<comment type="caution">
    <text evidence="1">The sequence shown here is derived from an EMBL/GenBank/DDBJ whole genome shotgun (WGS) entry which is preliminary data.</text>
</comment>
<protein>
    <submittedName>
        <fullName evidence="1">Uncharacterized protein</fullName>
    </submittedName>
</protein>
<accession>A0ABQ1J4T1</accession>
<proteinExistence type="predicted"/>
<gene>
    <name evidence="1" type="ORF">GCM10011503_02920</name>
</gene>
<sequence length="108" mass="11955">MNRFDAAHILAPAEFQLQKPAISHFGRTRHFLGAVEHNGDGRLQRLWLWKAGKLPDGLSAKLGFEVPERTINRASGRAGTHFFLKCNAVETGFDLNLKRLDLGSDGGD</sequence>
<evidence type="ECO:0000313" key="2">
    <source>
        <dbReference type="Proteomes" id="UP000628854"/>
    </source>
</evidence>
<dbReference type="EMBL" id="BMKF01000001">
    <property type="protein sequence ID" value="GGB57942.1"/>
    <property type="molecule type" value="Genomic_DNA"/>
</dbReference>